<accession>A0ABQ6P7W0</accession>
<comment type="caution">
    <text evidence="1">The sequence shown here is derived from an EMBL/GenBank/DDBJ whole genome shotgun (WGS) entry which is preliminary data.</text>
</comment>
<keyword evidence="2" id="KW-1185">Reference proteome</keyword>
<sequence length="95" mass="10264">MPEQRFRIRWPDGSLEEGYSPSTIIREHLAVGQPYSVALFATLARAGLEAANARVRARFGMGCSQAVMQIATISATAARFAGQPDAQVVIEAFLP</sequence>
<evidence type="ECO:0000313" key="1">
    <source>
        <dbReference type="EMBL" id="GMM60886.1"/>
    </source>
</evidence>
<organism evidence="1 2">
    <name type="scientific">Novosphingobium pituita</name>
    <dbReference type="NCBI Taxonomy" id="3056842"/>
    <lineage>
        <taxon>Bacteria</taxon>
        <taxon>Pseudomonadati</taxon>
        <taxon>Pseudomonadota</taxon>
        <taxon>Alphaproteobacteria</taxon>
        <taxon>Sphingomonadales</taxon>
        <taxon>Sphingomonadaceae</taxon>
        <taxon>Novosphingobium</taxon>
    </lineage>
</organism>
<dbReference type="Proteomes" id="UP001187221">
    <property type="component" value="Unassembled WGS sequence"/>
</dbReference>
<dbReference type="EMBL" id="BTFW01000001">
    <property type="protein sequence ID" value="GMM60886.1"/>
    <property type="molecule type" value="Genomic_DNA"/>
</dbReference>
<reference evidence="1 2" key="1">
    <citation type="submission" date="2023-06" db="EMBL/GenBank/DDBJ databases">
        <title>Draft genome sequence of Novosphingobium sp. strain IK01.</title>
        <authorList>
            <person name="Hatamoto M."/>
            <person name="Ikarashi T."/>
            <person name="Yamaguchi T."/>
        </authorList>
    </citation>
    <scope>NUCLEOTIDE SEQUENCE [LARGE SCALE GENOMIC DNA]</scope>
    <source>
        <strain evidence="1 2">IK01</strain>
    </source>
</reference>
<gene>
    <name evidence="1" type="ORF">NUTIK01_16630</name>
</gene>
<dbReference type="RefSeq" id="WP_317974631.1">
    <property type="nucleotide sequence ID" value="NZ_BTFW01000001.1"/>
</dbReference>
<evidence type="ECO:0000313" key="2">
    <source>
        <dbReference type="Proteomes" id="UP001187221"/>
    </source>
</evidence>
<dbReference type="InterPro" id="IPR023846">
    <property type="entry name" value="CHP04042_MSMEG0570"/>
</dbReference>
<protein>
    <submittedName>
        <fullName evidence="1">MSMEG_0570 family nitrogen starvation response protein</fullName>
    </submittedName>
</protein>
<name>A0ABQ6P7W0_9SPHN</name>
<dbReference type="NCBIfam" id="TIGR04042">
    <property type="entry name" value="MSMEG_0570_fam"/>
    <property type="match status" value="1"/>
</dbReference>
<proteinExistence type="predicted"/>